<name>Q4SSY3_TETNG</name>
<comment type="caution">
    <text evidence="1">The sequence shown here is derived from an EMBL/GenBank/DDBJ whole genome shotgun (WGS) entry which is preliminary data.</text>
</comment>
<accession>Q4SSY3</accession>
<proteinExistence type="predicted"/>
<evidence type="ECO:0000313" key="1">
    <source>
        <dbReference type="EMBL" id="CAF96249.1"/>
    </source>
</evidence>
<dbReference type="EMBL" id="CAAE01014344">
    <property type="protein sequence ID" value="CAF96249.1"/>
    <property type="molecule type" value="Genomic_DNA"/>
</dbReference>
<dbReference type="AlphaFoldDB" id="Q4SSY3"/>
<sequence>MLQGHHHGLLDQVPLDEAAEVLAVNGEVG</sequence>
<reference evidence="1" key="1">
    <citation type="journal article" date="2004" name="Nature">
        <title>Genome duplication in the teleost fish Tetraodon nigroviridis reveals the early vertebrate proto-karyotype.</title>
        <authorList>
            <person name="Jaillon O."/>
            <person name="Aury J.-M."/>
            <person name="Brunet F."/>
            <person name="Petit J.-L."/>
            <person name="Stange-Thomann N."/>
            <person name="Mauceli E."/>
            <person name="Bouneau L."/>
            <person name="Fischer C."/>
            <person name="Ozouf-Costaz C."/>
            <person name="Bernot A."/>
            <person name="Nicaud S."/>
            <person name="Jaffe D."/>
            <person name="Fisher S."/>
            <person name="Lutfalla G."/>
            <person name="Dossat C."/>
            <person name="Segurens B."/>
            <person name="Dasilva C."/>
            <person name="Salanoubat M."/>
            <person name="Levy M."/>
            <person name="Boudet N."/>
            <person name="Castellano S."/>
            <person name="Anthouard V."/>
            <person name="Jubin C."/>
            <person name="Castelli V."/>
            <person name="Katinka M."/>
            <person name="Vacherie B."/>
            <person name="Biemont C."/>
            <person name="Skalli Z."/>
            <person name="Cattolico L."/>
            <person name="Poulain J."/>
            <person name="De Berardinis V."/>
            <person name="Cruaud C."/>
            <person name="Duprat S."/>
            <person name="Brottier P."/>
            <person name="Coutanceau J.-P."/>
            <person name="Gouzy J."/>
            <person name="Parra G."/>
            <person name="Lardier G."/>
            <person name="Chapple C."/>
            <person name="McKernan K.J."/>
            <person name="McEwan P."/>
            <person name="Bosak S."/>
            <person name="Kellis M."/>
            <person name="Volff J.-N."/>
            <person name="Guigo R."/>
            <person name="Zody M.C."/>
            <person name="Mesirov J."/>
            <person name="Lindblad-Toh K."/>
            <person name="Birren B."/>
            <person name="Nusbaum C."/>
            <person name="Kahn D."/>
            <person name="Robinson-Rechavi M."/>
            <person name="Laudet V."/>
            <person name="Schachter V."/>
            <person name="Quetier F."/>
            <person name="Saurin W."/>
            <person name="Scarpelli C."/>
            <person name="Wincker P."/>
            <person name="Lander E.S."/>
            <person name="Weissenbach J."/>
            <person name="Roest Crollius H."/>
        </authorList>
    </citation>
    <scope>NUCLEOTIDE SEQUENCE [LARGE SCALE GENOMIC DNA]</scope>
</reference>
<dbReference type="KEGG" id="tng:GSTEN00013213G001"/>
<gene>
    <name evidence="1" type="ORF">GSTENG00013213001</name>
</gene>
<protein>
    <submittedName>
        <fullName evidence="1">(spotted green pufferfish) hypothetical protein</fullName>
    </submittedName>
</protein>
<organism evidence="1">
    <name type="scientific">Tetraodon nigroviridis</name>
    <name type="common">Spotted green pufferfish</name>
    <name type="synonym">Chelonodon nigroviridis</name>
    <dbReference type="NCBI Taxonomy" id="99883"/>
    <lineage>
        <taxon>Eukaryota</taxon>
        <taxon>Metazoa</taxon>
        <taxon>Chordata</taxon>
        <taxon>Craniata</taxon>
        <taxon>Vertebrata</taxon>
        <taxon>Euteleostomi</taxon>
        <taxon>Actinopterygii</taxon>
        <taxon>Neopterygii</taxon>
        <taxon>Teleostei</taxon>
        <taxon>Neoteleostei</taxon>
        <taxon>Acanthomorphata</taxon>
        <taxon>Eupercaria</taxon>
        <taxon>Tetraodontiformes</taxon>
        <taxon>Tetradontoidea</taxon>
        <taxon>Tetraodontidae</taxon>
        <taxon>Tetraodon</taxon>
    </lineage>
</organism>
<reference evidence="1" key="2">
    <citation type="submission" date="2004-02" db="EMBL/GenBank/DDBJ databases">
        <authorList>
            <consortium name="Genoscope"/>
            <consortium name="Whitehead Institute Centre for Genome Research"/>
        </authorList>
    </citation>
    <scope>NUCLEOTIDE SEQUENCE</scope>
</reference>